<dbReference type="GO" id="GO:0003723">
    <property type="term" value="F:RNA binding"/>
    <property type="evidence" value="ECO:0007669"/>
    <property type="project" value="UniProtKB-UniRule"/>
</dbReference>
<reference evidence="4" key="1">
    <citation type="submission" date="2022-07" db="EMBL/GenBank/DDBJ databases">
        <title>Phylogenomic reconstructions and comparative analyses of Kickxellomycotina fungi.</title>
        <authorList>
            <person name="Reynolds N.K."/>
            <person name="Stajich J.E."/>
            <person name="Barry K."/>
            <person name="Grigoriev I.V."/>
            <person name="Crous P."/>
            <person name="Smith M.E."/>
        </authorList>
    </citation>
    <scope>NUCLEOTIDE SEQUENCE</scope>
    <source>
        <strain evidence="4">NBRC 100468</strain>
    </source>
</reference>
<dbReference type="InterPro" id="IPR047889">
    <property type="entry name" value="KHDC4_KH-I_second"/>
</dbReference>
<dbReference type="PANTHER" id="PTHR15744">
    <property type="entry name" value="BLOM7"/>
    <property type="match status" value="1"/>
</dbReference>
<feature type="compositionally biased region" description="Polar residues" evidence="2">
    <location>
        <begin position="423"/>
        <end position="433"/>
    </location>
</feature>
<dbReference type="GO" id="GO:0005634">
    <property type="term" value="C:nucleus"/>
    <property type="evidence" value="ECO:0007669"/>
    <property type="project" value="InterPro"/>
</dbReference>
<dbReference type="EMBL" id="JANBPU010000002">
    <property type="protein sequence ID" value="KAJ1921930.1"/>
    <property type="molecule type" value="Genomic_DNA"/>
</dbReference>
<dbReference type="InterPro" id="IPR036612">
    <property type="entry name" value="KH_dom_type_1_sf"/>
</dbReference>
<dbReference type="SMART" id="SM00322">
    <property type="entry name" value="KH"/>
    <property type="match status" value="1"/>
</dbReference>
<feature type="domain" description="K Homology" evidence="3">
    <location>
        <begin position="205"/>
        <end position="290"/>
    </location>
</feature>
<dbReference type="FunFam" id="3.30.1370.10:FF:000037">
    <property type="entry name" value="KH domain protein"/>
    <property type="match status" value="1"/>
</dbReference>
<keyword evidence="1" id="KW-0694">RNA-binding</keyword>
<dbReference type="PANTHER" id="PTHR15744:SF0">
    <property type="entry name" value="KH HOMOLOGY DOMAIN-CONTAINING PROTEIN 4"/>
    <property type="match status" value="1"/>
</dbReference>
<dbReference type="PROSITE" id="PS50084">
    <property type="entry name" value="KH_TYPE_1"/>
    <property type="match status" value="1"/>
</dbReference>
<dbReference type="InterPro" id="IPR004087">
    <property type="entry name" value="KH_dom"/>
</dbReference>
<evidence type="ECO:0000256" key="1">
    <source>
        <dbReference type="PROSITE-ProRule" id="PRU00117"/>
    </source>
</evidence>
<feature type="compositionally biased region" description="Polar residues" evidence="2">
    <location>
        <begin position="187"/>
        <end position="201"/>
    </location>
</feature>
<dbReference type="Pfam" id="PF22675">
    <property type="entry name" value="KH-I_KHDC4-BBP"/>
    <property type="match status" value="1"/>
</dbReference>
<sequence length="467" mass="50817">MSSRYSNRKRKWDQGDINDASNMSASRDEEQKSPKKPEIDPKEAAALAAAKANQILANKIIPAPENDDLVPKFDIVVDPKPSPGEGLEKQGRQNEQLVKIVDINDIPNRYQITKGSTQKNISESTGVDISIKGRYYEDRTQATDDDPALYLRIEATDQESLDRAVKMVEDILDSQRSNKGHADRTDGGNSESGYSRPSYRSRQLYQETVHIGVESERGFNVRAKVIGSGGENMKFIQNVTGAKVQVKGMGSGFIETSLGSELPEPMHIQVTSYNEDSVKKAKEYCEDLIETIREDYEDFKKNPPPPRQTNHGRHSGGFGGPHRALTGANAVPTPPHGSTHYGSASTGASAVAAPAAPTATATISAPQPGATDPNSAYPQNYTFDDYIAWLNHYYGPAAAAAAYNQYAGYPGYPASSVNYTMPQATQQQLSHPSSMPPASVAKFEDTQVSTAPYNNVPPPDSLYGQKK</sequence>
<evidence type="ECO:0000259" key="3">
    <source>
        <dbReference type="SMART" id="SM00322"/>
    </source>
</evidence>
<dbReference type="AlphaFoldDB" id="A0A9W8A674"/>
<feature type="region of interest" description="Disordered" evidence="2">
    <location>
        <begin position="172"/>
        <end position="201"/>
    </location>
</feature>
<dbReference type="Gene3D" id="3.30.1370.10">
    <property type="entry name" value="K Homology domain, type 1"/>
    <property type="match status" value="2"/>
</dbReference>
<feature type="compositionally biased region" description="Basic residues" evidence="2">
    <location>
        <begin position="1"/>
        <end position="11"/>
    </location>
</feature>
<feature type="compositionally biased region" description="Basic and acidic residues" evidence="2">
    <location>
        <begin position="26"/>
        <end position="43"/>
    </location>
</feature>
<organism evidence="4 5">
    <name type="scientific">Mycoemilia scoparia</name>
    <dbReference type="NCBI Taxonomy" id="417184"/>
    <lineage>
        <taxon>Eukaryota</taxon>
        <taxon>Fungi</taxon>
        <taxon>Fungi incertae sedis</taxon>
        <taxon>Zoopagomycota</taxon>
        <taxon>Kickxellomycotina</taxon>
        <taxon>Kickxellomycetes</taxon>
        <taxon>Kickxellales</taxon>
        <taxon>Kickxellaceae</taxon>
        <taxon>Mycoemilia</taxon>
    </lineage>
</organism>
<dbReference type="Pfam" id="PF23469">
    <property type="entry name" value="KH_12"/>
    <property type="match status" value="1"/>
</dbReference>
<dbReference type="InterPro" id="IPR056149">
    <property type="entry name" value="PRP5/DDX46/KHDC4_KH"/>
</dbReference>
<feature type="region of interest" description="Disordered" evidence="2">
    <location>
        <begin position="423"/>
        <end position="467"/>
    </location>
</feature>
<proteinExistence type="predicted"/>
<dbReference type="CDD" id="cd22386">
    <property type="entry name" value="KH-I_KHDC4_rpt2"/>
    <property type="match status" value="1"/>
</dbReference>
<evidence type="ECO:0000313" key="5">
    <source>
        <dbReference type="Proteomes" id="UP001150538"/>
    </source>
</evidence>
<accession>A0A9W8A674</accession>
<evidence type="ECO:0000256" key="2">
    <source>
        <dbReference type="SAM" id="MobiDB-lite"/>
    </source>
</evidence>
<dbReference type="InterPro" id="IPR055256">
    <property type="entry name" value="KH_1_KHDC4/BBP-like"/>
</dbReference>
<comment type="caution">
    <text evidence="4">The sequence shown here is derived from an EMBL/GenBank/DDBJ whole genome shotgun (WGS) entry which is preliminary data.</text>
</comment>
<keyword evidence="5" id="KW-1185">Reference proteome</keyword>
<name>A0A9W8A674_9FUNG</name>
<dbReference type="SUPFAM" id="SSF54791">
    <property type="entry name" value="Eukaryotic type KH-domain (KH-domain type I)"/>
    <property type="match status" value="2"/>
</dbReference>
<feature type="region of interest" description="Disordered" evidence="2">
    <location>
        <begin position="1"/>
        <end position="46"/>
    </location>
</feature>
<dbReference type="OrthoDB" id="308440at2759"/>
<protein>
    <recommendedName>
        <fullName evidence="3">K Homology domain-containing protein</fullName>
    </recommendedName>
</protein>
<feature type="region of interest" description="Disordered" evidence="2">
    <location>
        <begin position="297"/>
        <end position="346"/>
    </location>
</feature>
<dbReference type="InterPro" id="IPR031121">
    <property type="entry name" value="RIK/BLOM7"/>
</dbReference>
<dbReference type="Proteomes" id="UP001150538">
    <property type="component" value="Unassembled WGS sequence"/>
</dbReference>
<evidence type="ECO:0000313" key="4">
    <source>
        <dbReference type="EMBL" id="KAJ1921930.1"/>
    </source>
</evidence>
<gene>
    <name evidence="4" type="ORF">H4219_000277</name>
</gene>